<reference evidence="4" key="2">
    <citation type="submission" date="2025-04" db="UniProtKB">
        <authorList>
            <consortium name="RefSeq"/>
        </authorList>
    </citation>
    <scope>IDENTIFICATION</scope>
    <source>
        <tissue evidence="4">Brain</tissue>
    </source>
</reference>
<dbReference type="RefSeq" id="XP_050932155.1">
    <property type="nucleotide sequence ID" value="XM_051076198.1"/>
</dbReference>
<reference evidence="2" key="3">
    <citation type="submission" date="2025-05" db="UniProtKB">
        <authorList>
            <consortium name="Ensembl"/>
        </authorList>
    </citation>
    <scope>IDENTIFICATION</scope>
</reference>
<evidence type="ECO:0000313" key="4">
    <source>
        <dbReference type="RefSeq" id="XP_050932155.1"/>
    </source>
</evidence>
<organism evidence="2 3">
    <name type="scientific">Lates calcarifer</name>
    <name type="common">Barramundi</name>
    <name type="synonym">Holocentrus calcarifer</name>
    <dbReference type="NCBI Taxonomy" id="8187"/>
    <lineage>
        <taxon>Eukaryota</taxon>
        <taxon>Metazoa</taxon>
        <taxon>Chordata</taxon>
        <taxon>Craniata</taxon>
        <taxon>Vertebrata</taxon>
        <taxon>Euteleostomi</taxon>
        <taxon>Actinopterygii</taxon>
        <taxon>Neopterygii</taxon>
        <taxon>Teleostei</taxon>
        <taxon>Neoteleostei</taxon>
        <taxon>Acanthomorphata</taxon>
        <taxon>Carangaria</taxon>
        <taxon>Carangaria incertae sedis</taxon>
        <taxon>Centropomidae</taxon>
        <taxon>Lates</taxon>
    </lineage>
</organism>
<sequence>MKLAVALVGLSLAVMVVMIYQAVRQELNLRNLKTRMVENSAEVKRKEEAIVELKVKIQDLKTTLTGVHTKMDELKVKKVEVEKSSQELDKYLQTCNTEKADVEKKKTDVGEAVNKVKADHEEAKRKAEEEIQGLKQQILDRDKAICAFADTTKEEARKLCGISEAPQ</sequence>
<keyword evidence="3" id="KW-1185">Reference proteome</keyword>
<keyword evidence="1" id="KW-0175">Coiled coil</keyword>
<name>A0A4W6E1X1_LATCA</name>
<dbReference type="Ensembl" id="ENSLCAT00010032732.1">
    <property type="protein sequence ID" value="ENSLCAP00010032006.1"/>
    <property type="gene ID" value="ENSLCAG00010015038.1"/>
</dbReference>
<evidence type="ECO:0000313" key="3">
    <source>
        <dbReference type="Proteomes" id="UP000314980"/>
    </source>
</evidence>
<accession>A0A4W6E1X1</accession>
<gene>
    <name evidence="2 4" type="primary">si:dkey-87o1.2</name>
</gene>
<proteinExistence type="predicted"/>
<reference evidence="3" key="1">
    <citation type="submission" date="2015-09" db="EMBL/GenBank/DDBJ databases">
        <authorList>
            <person name="Sai Rama Sridatta P."/>
        </authorList>
    </citation>
    <scope>NUCLEOTIDE SEQUENCE [LARGE SCALE GENOMIC DNA]</scope>
</reference>
<evidence type="ECO:0000313" key="2">
    <source>
        <dbReference type="Ensembl" id="ENSLCAP00010032006.1"/>
    </source>
</evidence>
<dbReference type="OrthoDB" id="8960309at2759"/>
<dbReference type="InParanoid" id="A0A4W6E1X1"/>
<evidence type="ECO:0000256" key="1">
    <source>
        <dbReference type="SAM" id="Coils"/>
    </source>
</evidence>
<dbReference type="KEGG" id="lcf:127143336"/>
<protein>
    <submittedName>
        <fullName evidence="2 4">Si:dkey-87o1.2</fullName>
    </submittedName>
</protein>
<dbReference type="AlphaFoldDB" id="A0A4W6E1X1"/>
<dbReference type="Proteomes" id="UP000314980">
    <property type="component" value="Unassembled WGS sequence"/>
</dbReference>
<dbReference type="GeneTree" id="ENSGT00390000015721"/>
<dbReference type="GeneID" id="127143336"/>
<feature type="coiled-coil region" evidence="1">
    <location>
        <begin position="29"/>
        <end position="63"/>
    </location>
</feature>
<dbReference type="Proteomes" id="UP000694890">
    <property type="component" value="Linkage group LG15"/>
</dbReference>
<feature type="coiled-coil region" evidence="1">
    <location>
        <begin position="110"/>
        <end position="144"/>
    </location>
</feature>